<accession>A0ABR1JC02</accession>
<keyword evidence="1" id="KW-0472">Membrane</keyword>
<keyword evidence="1" id="KW-1133">Transmembrane helix</keyword>
<feature type="transmembrane region" description="Helical" evidence="1">
    <location>
        <begin position="43"/>
        <end position="68"/>
    </location>
</feature>
<evidence type="ECO:0000313" key="2">
    <source>
        <dbReference type="EMBL" id="KAK7452191.1"/>
    </source>
</evidence>
<comment type="caution">
    <text evidence="2">The sequence shown here is derived from an EMBL/GenBank/DDBJ whole genome shotgun (WGS) entry which is preliminary data.</text>
</comment>
<name>A0ABR1JC02_9AGAR</name>
<evidence type="ECO:0000256" key="1">
    <source>
        <dbReference type="SAM" id="Phobius"/>
    </source>
</evidence>
<organism evidence="2 3">
    <name type="scientific">Marasmiellus scandens</name>
    <dbReference type="NCBI Taxonomy" id="2682957"/>
    <lineage>
        <taxon>Eukaryota</taxon>
        <taxon>Fungi</taxon>
        <taxon>Dikarya</taxon>
        <taxon>Basidiomycota</taxon>
        <taxon>Agaricomycotina</taxon>
        <taxon>Agaricomycetes</taxon>
        <taxon>Agaricomycetidae</taxon>
        <taxon>Agaricales</taxon>
        <taxon>Marasmiineae</taxon>
        <taxon>Omphalotaceae</taxon>
        <taxon>Marasmiellus</taxon>
    </lineage>
</organism>
<keyword evidence="1" id="KW-0812">Transmembrane</keyword>
<dbReference type="Proteomes" id="UP001498398">
    <property type="component" value="Unassembled WGS sequence"/>
</dbReference>
<sequence length="106" mass="11744">MADVTDHFLKDVAAIGTEDDSDGLDHPHNEDREVDHNRISDKLIFIVGCFVGICVFAVLLVITILLLFKHRIKAKERDSEKGFDPNKMVKPPAAILSTTTLVSVQS</sequence>
<protein>
    <submittedName>
        <fullName evidence="2">Uncharacterized protein</fullName>
    </submittedName>
</protein>
<gene>
    <name evidence="2" type="ORF">VKT23_012294</name>
</gene>
<reference evidence="2 3" key="1">
    <citation type="submission" date="2024-01" db="EMBL/GenBank/DDBJ databases">
        <title>A draft genome for the cacao thread blight pathogen Marasmiellus scandens.</title>
        <authorList>
            <person name="Baruah I.K."/>
            <person name="Leung J."/>
            <person name="Bukari Y."/>
            <person name="Amoako-Attah I."/>
            <person name="Meinhardt L.W."/>
            <person name="Bailey B.A."/>
            <person name="Cohen S.P."/>
        </authorList>
    </citation>
    <scope>NUCLEOTIDE SEQUENCE [LARGE SCALE GENOMIC DNA]</scope>
    <source>
        <strain evidence="2 3">GH-19</strain>
    </source>
</reference>
<evidence type="ECO:0000313" key="3">
    <source>
        <dbReference type="Proteomes" id="UP001498398"/>
    </source>
</evidence>
<proteinExistence type="predicted"/>
<dbReference type="EMBL" id="JBANRG010000029">
    <property type="protein sequence ID" value="KAK7452191.1"/>
    <property type="molecule type" value="Genomic_DNA"/>
</dbReference>
<keyword evidence="3" id="KW-1185">Reference proteome</keyword>